<dbReference type="GO" id="GO:0004674">
    <property type="term" value="F:protein serine/threonine kinase activity"/>
    <property type="evidence" value="ECO:0007669"/>
    <property type="project" value="TreeGrafter"/>
</dbReference>
<dbReference type="Pfam" id="PF07804">
    <property type="entry name" value="HipA_C"/>
    <property type="match status" value="1"/>
</dbReference>
<dbReference type="PATRIC" id="fig|999434.4.peg.1708"/>
<keyword evidence="2" id="KW-0808">Transferase</keyword>
<comment type="caution">
    <text evidence="5">The sequence shown here is derived from an EMBL/GenBank/DDBJ whole genome shotgun (WGS) entry which is preliminary data.</text>
</comment>
<dbReference type="AlphaFoldDB" id="A0A0F6MLJ0"/>
<gene>
    <name evidence="5" type="ORF">HMPREF9723_01647</name>
</gene>
<dbReference type="GO" id="GO:0005829">
    <property type="term" value="C:cytosol"/>
    <property type="evidence" value="ECO:0007669"/>
    <property type="project" value="TreeGrafter"/>
</dbReference>
<name>A0A0F6MLJ0_TREDN</name>
<dbReference type="InterPro" id="IPR052028">
    <property type="entry name" value="HipA_Ser/Thr_kinase"/>
</dbReference>
<comment type="similarity">
    <text evidence="1">Belongs to the HipA Ser/Thr kinase family.</text>
</comment>
<proteinExistence type="inferred from homology"/>
<feature type="domain" description="HipA-like C-terminal" evidence="4">
    <location>
        <begin position="57"/>
        <end position="283"/>
    </location>
</feature>
<accession>A0A0F6MLJ0</accession>
<evidence type="ECO:0000259" key="4">
    <source>
        <dbReference type="Pfam" id="PF07804"/>
    </source>
</evidence>
<dbReference type="RefSeq" id="WP_002692494.1">
    <property type="nucleotide sequence ID" value="NZ_CM001797.1"/>
</dbReference>
<evidence type="ECO:0000256" key="2">
    <source>
        <dbReference type="ARBA" id="ARBA00022679"/>
    </source>
</evidence>
<dbReference type="InterPro" id="IPR012893">
    <property type="entry name" value="HipA-like_C"/>
</dbReference>
<protein>
    <recommendedName>
        <fullName evidence="4">HipA-like C-terminal domain-containing protein</fullName>
    </recommendedName>
</protein>
<dbReference type="EMBL" id="AGDY01000009">
    <property type="protein sequence ID" value="EMB20187.1"/>
    <property type="molecule type" value="Genomic_DNA"/>
</dbReference>
<evidence type="ECO:0000256" key="1">
    <source>
        <dbReference type="ARBA" id="ARBA00010164"/>
    </source>
</evidence>
<keyword evidence="3" id="KW-0418">Kinase</keyword>
<dbReference type="HOGENOM" id="CLU_070311_0_0_12"/>
<dbReference type="PANTHER" id="PTHR37419:SF1">
    <property type="entry name" value="SERINE_THREONINE-PROTEIN KINASE TOXIN HIPA"/>
    <property type="match status" value="1"/>
</dbReference>
<evidence type="ECO:0000256" key="3">
    <source>
        <dbReference type="ARBA" id="ARBA00022777"/>
    </source>
</evidence>
<reference evidence="5" key="1">
    <citation type="submission" date="2012-01" db="EMBL/GenBank/DDBJ databases">
        <title>The Genome Sequence of Treponema denticola OTK.</title>
        <authorList>
            <consortium name="The Broad Institute Genome Sequencing Platform"/>
            <person name="Earl A."/>
            <person name="Ward D."/>
            <person name="Feldgarden M."/>
            <person name="Gevers D."/>
            <person name="Blanton J.M."/>
            <person name="Fenno C.J."/>
            <person name="Baranova O.V."/>
            <person name="Mathney J."/>
            <person name="Dewhirst F.E."/>
            <person name="Izard J."/>
            <person name="Young S.K."/>
            <person name="Zeng Q."/>
            <person name="Gargeya S."/>
            <person name="Fitzgerald M."/>
            <person name="Haas B."/>
            <person name="Abouelleil A."/>
            <person name="Alvarado L."/>
            <person name="Arachchi H.M."/>
            <person name="Berlin A."/>
            <person name="Chapman S.B."/>
            <person name="Gearin G."/>
            <person name="Goldberg J."/>
            <person name="Griggs A."/>
            <person name="Gujja S."/>
            <person name="Hansen M."/>
            <person name="Heiman D."/>
            <person name="Howarth C."/>
            <person name="Larimer J."/>
            <person name="Lui A."/>
            <person name="MacDonald P.J.P."/>
            <person name="McCowen C."/>
            <person name="Montmayeur A."/>
            <person name="Murphy C."/>
            <person name="Neiman D."/>
            <person name="Pearson M."/>
            <person name="Priest M."/>
            <person name="Roberts A."/>
            <person name="Saif S."/>
            <person name="Shea T."/>
            <person name="Sisk P."/>
            <person name="Stolte C."/>
            <person name="Sykes S."/>
            <person name="Wortman J."/>
            <person name="Nusbaum C."/>
            <person name="Birren B."/>
        </authorList>
    </citation>
    <scope>NUCLEOTIDE SEQUENCE [LARGE SCALE GENOMIC DNA]</scope>
    <source>
        <strain evidence="5">OTK</strain>
    </source>
</reference>
<sequence length="318" mass="36183">MNCLCCGKPIKDNSGNSGWHKTCIKKFFTTAVIPEIEITDSVLEELAKESTNKGYTIPGVQKKLSLHLSKDVYPRLTVVNYPTGYILKPQVKEFRALPEAEHLVMSMADKAKIRTVPHALVKSKDSYAYITKRIDRVFSKDSNVKLIAMEDFCQLDLRLTQDKYKGSYERCGNIIKKYSSRSGFDMTELFYRLVFSFIVGNSDMHLKNFSLIESESGSGEYHLSPAYDLLPVNIIMPEDKEEFALPINGKKRNIHRKDFLIFAAGCGIAKLAAEKMIEQLISMVPIFIEMCCNSLMPQDMKEAFIELVDKRVSALRIY</sequence>
<dbReference type="Gene3D" id="1.10.1070.20">
    <property type="match status" value="1"/>
</dbReference>
<evidence type="ECO:0000313" key="5">
    <source>
        <dbReference type="EMBL" id="EMB20187.1"/>
    </source>
</evidence>
<dbReference type="PANTHER" id="PTHR37419">
    <property type="entry name" value="SERINE/THREONINE-PROTEIN KINASE TOXIN HIPA"/>
    <property type="match status" value="1"/>
</dbReference>
<organism evidence="5">
    <name type="scientific">Treponema denticola OTK</name>
    <dbReference type="NCBI Taxonomy" id="999434"/>
    <lineage>
        <taxon>Bacteria</taxon>
        <taxon>Pseudomonadati</taxon>
        <taxon>Spirochaetota</taxon>
        <taxon>Spirochaetia</taxon>
        <taxon>Spirochaetales</taxon>
        <taxon>Treponemataceae</taxon>
        <taxon>Treponema</taxon>
    </lineage>
</organism>
<dbReference type="Proteomes" id="UP000011701">
    <property type="component" value="Chromosome"/>
</dbReference>